<dbReference type="Proteomes" id="UP000287651">
    <property type="component" value="Unassembled WGS sequence"/>
</dbReference>
<proteinExistence type="predicted"/>
<reference evidence="1 2" key="1">
    <citation type="journal article" date="2014" name="Agronomy (Basel)">
        <title>A Draft Genome Sequence for Ensete ventricosum, the Drought-Tolerant Tree Against Hunger.</title>
        <authorList>
            <person name="Harrison J."/>
            <person name="Moore K.A."/>
            <person name="Paszkiewicz K."/>
            <person name="Jones T."/>
            <person name="Grant M."/>
            <person name="Ambacheew D."/>
            <person name="Muzemil S."/>
            <person name="Studholme D.J."/>
        </authorList>
    </citation>
    <scope>NUCLEOTIDE SEQUENCE [LARGE SCALE GENOMIC DNA]</scope>
</reference>
<dbReference type="AlphaFoldDB" id="A0A427A1D7"/>
<sequence>MMVRIFQETNRGKVPRKFQLQQDKEDDRQLAIKFKVESYLPLLFLRPRDRPGFRRFRRLCRWRASSLTRTLFRRVERSFDPLIYNGKVRRAPTQRTLVPLLVDVASIQPLCPIPRLLSPVGCVPRLRIVNQVRYSQQGQVPWSRVGPTQGACCFPALLEMDEHPRRVSIYRV</sequence>
<dbReference type="EMBL" id="AMZH03004159">
    <property type="protein sequence ID" value="RRT70024.1"/>
    <property type="molecule type" value="Genomic_DNA"/>
</dbReference>
<organism evidence="1 2">
    <name type="scientific">Ensete ventricosum</name>
    <name type="common">Abyssinian banana</name>
    <name type="synonym">Musa ensete</name>
    <dbReference type="NCBI Taxonomy" id="4639"/>
    <lineage>
        <taxon>Eukaryota</taxon>
        <taxon>Viridiplantae</taxon>
        <taxon>Streptophyta</taxon>
        <taxon>Embryophyta</taxon>
        <taxon>Tracheophyta</taxon>
        <taxon>Spermatophyta</taxon>
        <taxon>Magnoliopsida</taxon>
        <taxon>Liliopsida</taxon>
        <taxon>Zingiberales</taxon>
        <taxon>Musaceae</taxon>
        <taxon>Ensete</taxon>
    </lineage>
</organism>
<comment type="caution">
    <text evidence="1">The sequence shown here is derived from an EMBL/GenBank/DDBJ whole genome shotgun (WGS) entry which is preliminary data.</text>
</comment>
<protein>
    <submittedName>
        <fullName evidence="1">Uncharacterized protein</fullName>
    </submittedName>
</protein>
<evidence type="ECO:0000313" key="1">
    <source>
        <dbReference type="EMBL" id="RRT70024.1"/>
    </source>
</evidence>
<evidence type="ECO:0000313" key="2">
    <source>
        <dbReference type="Proteomes" id="UP000287651"/>
    </source>
</evidence>
<gene>
    <name evidence="1" type="ORF">B296_00036821</name>
</gene>
<accession>A0A427A1D7</accession>
<name>A0A427A1D7_ENSVE</name>